<accession>A0ACB6Z3W1</accession>
<name>A0ACB6Z3W1_THEGA</name>
<comment type="caution">
    <text evidence="1">The sequence shown here is derived from an EMBL/GenBank/DDBJ whole genome shotgun (WGS) entry which is preliminary data.</text>
</comment>
<reference evidence="1" key="2">
    <citation type="journal article" date="2020" name="Nat. Commun.">
        <title>Large-scale genome sequencing of mycorrhizal fungi provides insights into the early evolution of symbiotic traits.</title>
        <authorList>
            <person name="Miyauchi S."/>
            <person name="Kiss E."/>
            <person name="Kuo A."/>
            <person name="Drula E."/>
            <person name="Kohler A."/>
            <person name="Sanchez-Garcia M."/>
            <person name="Morin E."/>
            <person name="Andreopoulos B."/>
            <person name="Barry K.W."/>
            <person name="Bonito G."/>
            <person name="Buee M."/>
            <person name="Carver A."/>
            <person name="Chen C."/>
            <person name="Cichocki N."/>
            <person name="Clum A."/>
            <person name="Culley D."/>
            <person name="Crous P.W."/>
            <person name="Fauchery L."/>
            <person name="Girlanda M."/>
            <person name="Hayes R.D."/>
            <person name="Keri Z."/>
            <person name="LaButti K."/>
            <person name="Lipzen A."/>
            <person name="Lombard V."/>
            <person name="Magnuson J."/>
            <person name="Maillard F."/>
            <person name="Murat C."/>
            <person name="Nolan M."/>
            <person name="Ohm R.A."/>
            <person name="Pangilinan J."/>
            <person name="Pereira M.F."/>
            <person name="Perotto S."/>
            <person name="Peter M."/>
            <person name="Pfister S."/>
            <person name="Riley R."/>
            <person name="Sitrit Y."/>
            <person name="Stielow J.B."/>
            <person name="Szollosi G."/>
            <person name="Zifcakova L."/>
            <person name="Stursova M."/>
            <person name="Spatafora J.W."/>
            <person name="Tedersoo L."/>
            <person name="Vaario L.M."/>
            <person name="Yamada A."/>
            <person name="Yan M."/>
            <person name="Wang P."/>
            <person name="Xu J."/>
            <person name="Bruns T."/>
            <person name="Baldrian P."/>
            <person name="Vilgalys R."/>
            <person name="Dunand C."/>
            <person name="Henrissat B."/>
            <person name="Grigoriev I.V."/>
            <person name="Hibbett D."/>
            <person name="Nagy L.G."/>
            <person name="Martin F.M."/>
        </authorList>
    </citation>
    <scope>NUCLEOTIDE SEQUENCE</scope>
    <source>
        <strain evidence="1">P2</strain>
    </source>
</reference>
<keyword evidence="2" id="KW-1185">Reference proteome</keyword>
<dbReference type="Proteomes" id="UP000886501">
    <property type="component" value="Unassembled WGS sequence"/>
</dbReference>
<evidence type="ECO:0000313" key="2">
    <source>
        <dbReference type="Proteomes" id="UP000886501"/>
    </source>
</evidence>
<organism evidence="1 2">
    <name type="scientific">Thelephora ganbajun</name>
    <name type="common">Ganba fungus</name>
    <dbReference type="NCBI Taxonomy" id="370292"/>
    <lineage>
        <taxon>Eukaryota</taxon>
        <taxon>Fungi</taxon>
        <taxon>Dikarya</taxon>
        <taxon>Basidiomycota</taxon>
        <taxon>Agaricomycotina</taxon>
        <taxon>Agaricomycetes</taxon>
        <taxon>Thelephorales</taxon>
        <taxon>Thelephoraceae</taxon>
        <taxon>Thelephora</taxon>
    </lineage>
</organism>
<sequence>MGQNTKLLDLPSDILLQIFGECGVLDILNLSSTCKQSQQIADEHQVWSRQARRLQIPVPPEATPSKAELKDWVISRTRVHVCWIKHRPGDLALHLFEKNTDFVDAHFIPGGEYIVLLYWTGVIGLNKIEKSVATGELHLREIKRYCQDYGFVGK</sequence>
<gene>
    <name evidence="1" type="ORF">BDM02DRAFT_3121980</name>
</gene>
<reference evidence="1" key="1">
    <citation type="submission" date="2019-10" db="EMBL/GenBank/DDBJ databases">
        <authorList>
            <consortium name="DOE Joint Genome Institute"/>
            <person name="Kuo A."/>
            <person name="Miyauchi S."/>
            <person name="Kiss E."/>
            <person name="Drula E."/>
            <person name="Kohler A."/>
            <person name="Sanchez-Garcia M."/>
            <person name="Andreopoulos B."/>
            <person name="Barry K.W."/>
            <person name="Bonito G."/>
            <person name="Buee M."/>
            <person name="Carver A."/>
            <person name="Chen C."/>
            <person name="Cichocki N."/>
            <person name="Clum A."/>
            <person name="Culley D."/>
            <person name="Crous P.W."/>
            <person name="Fauchery L."/>
            <person name="Girlanda M."/>
            <person name="Hayes R."/>
            <person name="Keri Z."/>
            <person name="Labutti K."/>
            <person name="Lipzen A."/>
            <person name="Lombard V."/>
            <person name="Magnuson J."/>
            <person name="Maillard F."/>
            <person name="Morin E."/>
            <person name="Murat C."/>
            <person name="Nolan M."/>
            <person name="Ohm R."/>
            <person name="Pangilinan J."/>
            <person name="Pereira M."/>
            <person name="Perotto S."/>
            <person name="Peter M."/>
            <person name="Riley R."/>
            <person name="Sitrit Y."/>
            <person name="Stielow B."/>
            <person name="Szollosi G."/>
            <person name="Zifcakova L."/>
            <person name="Stursova M."/>
            <person name="Spatafora J.W."/>
            <person name="Tedersoo L."/>
            <person name="Vaario L.-M."/>
            <person name="Yamada A."/>
            <person name="Yan M."/>
            <person name="Wang P."/>
            <person name="Xu J."/>
            <person name="Bruns T."/>
            <person name="Baldrian P."/>
            <person name="Vilgalys R."/>
            <person name="Henrissat B."/>
            <person name="Grigoriev I.V."/>
            <person name="Hibbett D."/>
            <person name="Nagy L.G."/>
            <person name="Martin F.M."/>
        </authorList>
    </citation>
    <scope>NUCLEOTIDE SEQUENCE</scope>
    <source>
        <strain evidence="1">P2</strain>
    </source>
</reference>
<proteinExistence type="predicted"/>
<dbReference type="EMBL" id="MU118141">
    <property type="protein sequence ID" value="KAF9644409.1"/>
    <property type="molecule type" value="Genomic_DNA"/>
</dbReference>
<protein>
    <submittedName>
        <fullName evidence="1">Uncharacterized protein</fullName>
    </submittedName>
</protein>
<evidence type="ECO:0000313" key="1">
    <source>
        <dbReference type="EMBL" id="KAF9644409.1"/>
    </source>
</evidence>